<protein>
    <recommendedName>
        <fullName evidence="2">N-acetylmuramoyl-L-alanine amidase domain-containing protein</fullName>
    </recommendedName>
</protein>
<dbReference type="EMBL" id="AP022871">
    <property type="protein sequence ID" value="BCB90438.1"/>
    <property type="molecule type" value="Genomic_DNA"/>
</dbReference>
<dbReference type="SMART" id="SM00644">
    <property type="entry name" value="Ami_2"/>
    <property type="match status" value="1"/>
</dbReference>
<keyword evidence="4" id="KW-1185">Reference proteome</keyword>
<dbReference type="AlphaFoldDB" id="A0A6F8YWX1"/>
<feature type="compositionally biased region" description="Low complexity" evidence="1">
    <location>
        <begin position="199"/>
        <end position="210"/>
    </location>
</feature>
<sequence>MARLLWLAQVLREAGLTVREVPGWKTRGGSLGTIRGITCHATAGSRSATDADEIHTLLHGSATAPPPIAQLYLSRTGQWHVIASGKCNHNRVGWAGPNKGLGNSVLLGIEAQHSNRDSEPWTEQQYTSYVRGVAALARRLDIPVSRIAGHKEHQPAPPPRGQRSTKTDPTFPMARFRDDVARAIGGATFGKDVEDMTRSRPSSSGTRTSCWPRACPARPAPAGCRCTCGPAG</sequence>
<dbReference type="Gene3D" id="3.40.80.10">
    <property type="entry name" value="Peptidoglycan recognition protein-like"/>
    <property type="match status" value="1"/>
</dbReference>
<organism evidence="3 4">
    <name type="scientific">Phytohabitans suffuscus</name>
    <dbReference type="NCBI Taxonomy" id="624315"/>
    <lineage>
        <taxon>Bacteria</taxon>
        <taxon>Bacillati</taxon>
        <taxon>Actinomycetota</taxon>
        <taxon>Actinomycetes</taxon>
        <taxon>Micromonosporales</taxon>
        <taxon>Micromonosporaceae</taxon>
    </lineage>
</organism>
<evidence type="ECO:0000313" key="3">
    <source>
        <dbReference type="EMBL" id="BCB90438.1"/>
    </source>
</evidence>
<dbReference type="RefSeq" id="WP_173162764.1">
    <property type="nucleotide sequence ID" value="NZ_AP022871.1"/>
</dbReference>
<feature type="region of interest" description="Disordered" evidence="1">
    <location>
        <begin position="187"/>
        <end position="210"/>
    </location>
</feature>
<evidence type="ECO:0000313" key="4">
    <source>
        <dbReference type="Proteomes" id="UP000503011"/>
    </source>
</evidence>
<dbReference type="InterPro" id="IPR036505">
    <property type="entry name" value="Amidase/PGRP_sf"/>
</dbReference>
<reference evidence="3 4" key="2">
    <citation type="submission" date="2020-03" db="EMBL/GenBank/DDBJ databases">
        <authorList>
            <person name="Ichikawa N."/>
            <person name="Kimura A."/>
            <person name="Kitahashi Y."/>
            <person name="Uohara A."/>
        </authorList>
    </citation>
    <scope>NUCLEOTIDE SEQUENCE [LARGE SCALE GENOMIC DNA]</scope>
    <source>
        <strain evidence="3 4">NBRC 105367</strain>
    </source>
</reference>
<feature type="domain" description="N-acetylmuramoyl-L-alanine amidase" evidence="2">
    <location>
        <begin position="23"/>
        <end position="170"/>
    </location>
</feature>
<feature type="region of interest" description="Disordered" evidence="1">
    <location>
        <begin position="146"/>
        <end position="171"/>
    </location>
</feature>
<dbReference type="GO" id="GO:0009253">
    <property type="term" value="P:peptidoglycan catabolic process"/>
    <property type="evidence" value="ECO:0007669"/>
    <property type="project" value="InterPro"/>
</dbReference>
<accession>A0A6F8YWX1</accession>
<dbReference type="KEGG" id="psuu:Psuf_077510"/>
<dbReference type="Pfam" id="PF01510">
    <property type="entry name" value="Amidase_2"/>
    <property type="match status" value="1"/>
</dbReference>
<dbReference type="SUPFAM" id="SSF55846">
    <property type="entry name" value="N-acetylmuramoyl-L-alanine amidase-like"/>
    <property type="match status" value="1"/>
</dbReference>
<proteinExistence type="predicted"/>
<gene>
    <name evidence="3" type="ORF">Psuf_077510</name>
</gene>
<evidence type="ECO:0000256" key="1">
    <source>
        <dbReference type="SAM" id="MobiDB-lite"/>
    </source>
</evidence>
<evidence type="ECO:0000259" key="2">
    <source>
        <dbReference type="SMART" id="SM00644"/>
    </source>
</evidence>
<dbReference type="Proteomes" id="UP000503011">
    <property type="component" value="Chromosome"/>
</dbReference>
<reference evidence="3 4" key="1">
    <citation type="submission" date="2020-03" db="EMBL/GenBank/DDBJ databases">
        <title>Whole genome shotgun sequence of Phytohabitans suffuscus NBRC 105367.</title>
        <authorList>
            <person name="Komaki H."/>
            <person name="Tamura T."/>
        </authorList>
    </citation>
    <scope>NUCLEOTIDE SEQUENCE [LARGE SCALE GENOMIC DNA]</scope>
    <source>
        <strain evidence="3 4">NBRC 105367</strain>
    </source>
</reference>
<dbReference type="InterPro" id="IPR002502">
    <property type="entry name" value="Amidase_domain"/>
</dbReference>
<dbReference type="GO" id="GO:0008745">
    <property type="term" value="F:N-acetylmuramoyl-L-alanine amidase activity"/>
    <property type="evidence" value="ECO:0007669"/>
    <property type="project" value="InterPro"/>
</dbReference>
<name>A0A6F8YWX1_9ACTN</name>